<dbReference type="SMART" id="SM00490">
    <property type="entry name" value="HELICc"/>
    <property type="match status" value="1"/>
</dbReference>
<keyword evidence="1" id="KW-0378">Hydrolase</keyword>
<keyword evidence="2" id="KW-0479">Metal-binding</keyword>
<dbReference type="AlphaFoldDB" id="D9MX81"/>
<dbReference type="Pfam" id="PF00176">
    <property type="entry name" value="SNF2-rel_dom"/>
    <property type="match status" value="1"/>
</dbReference>
<dbReference type="InterPro" id="IPR038718">
    <property type="entry name" value="SNF2-like_sf"/>
</dbReference>
<dbReference type="Pfam" id="PF04434">
    <property type="entry name" value="SWIM"/>
    <property type="match status" value="1"/>
</dbReference>
<dbReference type="CDD" id="cd18793">
    <property type="entry name" value="SF2_C_SNF"/>
    <property type="match status" value="1"/>
</dbReference>
<dbReference type="SUPFAM" id="SSF52540">
    <property type="entry name" value="P-loop containing nucleoside triphosphate hydrolases"/>
    <property type="match status" value="2"/>
</dbReference>
<proteinExistence type="predicted"/>
<evidence type="ECO:0000259" key="3">
    <source>
        <dbReference type="PROSITE" id="PS50966"/>
    </source>
</evidence>
<keyword evidence="2" id="KW-0862">Zinc</keyword>
<dbReference type="Gene3D" id="3.40.50.300">
    <property type="entry name" value="P-loop containing nucleotide triphosphate hydrolases"/>
    <property type="match status" value="1"/>
</dbReference>
<feature type="domain" description="SWIM-type" evidence="3">
    <location>
        <begin position="58"/>
        <end position="97"/>
    </location>
</feature>
<name>D9MX81_9BACT</name>
<reference evidence="6" key="1">
    <citation type="journal article" date="2010" name="Appl. Environ. Microbiol.">
        <title>Novel florfenicol and chloramphenicol resistance gene discovered in Alaskan soil by using functional metagenomics.</title>
        <authorList>
            <person name="Lang K.S."/>
            <person name="Anderson J.M."/>
            <person name="Schwarz S."/>
            <person name="Williamson L."/>
            <person name="Handelsman J."/>
            <person name="Singer R.S."/>
        </authorList>
    </citation>
    <scope>NUCLEOTIDE SEQUENCE</scope>
</reference>
<evidence type="ECO:0000313" key="6">
    <source>
        <dbReference type="EMBL" id="ADI87858.1"/>
    </source>
</evidence>
<evidence type="ECO:0000259" key="4">
    <source>
        <dbReference type="PROSITE" id="PS51192"/>
    </source>
</evidence>
<dbReference type="InterPro" id="IPR014001">
    <property type="entry name" value="Helicase_ATP-bd"/>
</dbReference>
<dbReference type="GO" id="GO:0016787">
    <property type="term" value="F:hydrolase activity"/>
    <property type="evidence" value="ECO:0007669"/>
    <property type="project" value="UniProtKB-KW"/>
</dbReference>
<gene>
    <name evidence="6" type="ORF">AKSOIL_0350</name>
</gene>
<dbReference type="InterPro" id="IPR007527">
    <property type="entry name" value="Znf_SWIM"/>
</dbReference>
<dbReference type="EMBL" id="HM537013">
    <property type="protein sequence ID" value="ADI87858.1"/>
    <property type="molecule type" value="Genomic_DNA"/>
</dbReference>
<dbReference type="PROSITE" id="PS51194">
    <property type="entry name" value="HELICASE_CTER"/>
    <property type="match status" value="1"/>
</dbReference>
<dbReference type="GO" id="GO:0008270">
    <property type="term" value="F:zinc ion binding"/>
    <property type="evidence" value="ECO:0007669"/>
    <property type="project" value="UniProtKB-KW"/>
</dbReference>
<dbReference type="InterPro" id="IPR001650">
    <property type="entry name" value="Helicase_C-like"/>
</dbReference>
<dbReference type="Gene3D" id="3.40.50.10810">
    <property type="entry name" value="Tandem AAA-ATPase domain"/>
    <property type="match status" value="1"/>
</dbReference>
<dbReference type="InterPro" id="IPR027417">
    <property type="entry name" value="P-loop_NTPase"/>
</dbReference>
<evidence type="ECO:0000256" key="2">
    <source>
        <dbReference type="PROSITE-ProRule" id="PRU00325"/>
    </source>
</evidence>
<feature type="domain" description="Helicase ATP-binding" evidence="4">
    <location>
        <begin position="467"/>
        <end position="628"/>
    </location>
</feature>
<dbReference type="PROSITE" id="PS51192">
    <property type="entry name" value="HELICASE_ATP_BIND_1"/>
    <property type="match status" value="1"/>
</dbReference>
<protein>
    <submittedName>
        <fullName evidence="6">Uncharacterized protein</fullName>
    </submittedName>
</protein>
<keyword evidence="2" id="KW-0863">Zinc-finger</keyword>
<dbReference type="SMART" id="SM00487">
    <property type="entry name" value="DEXDc"/>
    <property type="match status" value="1"/>
</dbReference>
<organism evidence="6">
    <name type="scientific">uncultured bacterium Ak20-3</name>
    <dbReference type="NCBI Taxonomy" id="798570"/>
    <lineage>
        <taxon>Bacteria</taxon>
        <taxon>environmental samples</taxon>
    </lineage>
</organism>
<dbReference type="PROSITE" id="PS50966">
    <property type="entry name" value="ZF_SWIM"/>
    <property type="match status" value="1"/>
</dbReference>
<dbReference type="Pfam" id="PF00271">
    <property type="entry name" value="Helicase_C"/>
    <property type="match status" value="1"/>
</dbReference>
<accession>D9MX81</accession>
<dbReference type="InterPro" id="IPR000330">
    <property type="entry name" value="SNF2_N"/>
</dbReference>
<sequence>MDTFFEPNNLLGQFSSSISQDEWLAGIDLYRENRISKVDRFEHLICGTIHTIEGKCEVRIKLHPSGRMVQWVECTCARNRKKGIYCSHIAALFFHIHQERDDFADTSGSSLPQISRADDSNTQSMVHGLFQQGRGNITKIDFRGSQLVVYFEVKAGQISQIELDVDKQPAFLESLASIERKLLPTASQDMKVLDDSSSQGIYFYLDDEQKLVGRKVFAIKRGPSKGISTEIENFHEKLSMHAGELREDGWFQLFPAEALGSWVGQKYFAIPKVGYFPINDSFSAWSELASTFKVGDQNAIELISNQFQTYSKNGKIFLHKSLANLQIVDDLVLSEIKVLQENDGWFYLDPHYTTNGKSVGMLDLLNRYAKSKTPFLKSDKMWIRVPDLMLNGKWSVDSSKKCLKVSNLELIKLKQSLGNPERITGKELLLRKLKESTEFNTPSNLPCIAHTQLKLREYQKVGYEWLWWLYDKGLHGLLADDMGLGKTHQAMAVMSAIQSQQKTSGPMFLCICPTTVLDHWMDKIESFAPNLKAIKYYGPKREQLVRNFPQSNTIVTTYGVLLRDLALLERYEWQVVILDEAHFVKNNKTATYRAACGLKGRLRLCLSGTPMENRLSELKNIFDFIVPDYLGTDREFNKNFVNPIEGQKNADKELELRRLINPLKMRRTKEQVLNDLPEKVEDTRHCWLSNEQVALYKEVIASQAGPLLDSLKKDQTPIPYLHVFTVLQLLKQICNHPALIRKTTNWRDGESGKFELFRSLLSEALESNHKIVIYSQYLQMIEIIQNYLKELKVGHVVLTGKSQKRGDIVKKFQTDPEVKVFVGSLLAGGLGIDLTAASVVIHYDRWWNASKENQATDRVHRIGQKNFTQVIKLVSRGTLEEKIDRMIAEKASLFNRFLERDEEAFKNLSREDLINLLQ</sequence>
<dbReference type="PANTHER" id="PTHR10799">
    <property type="entry name" value="SNF2/RAD54 HELICASE FAMILY"/>
    <property type="match status" value="1"/>
</dbReference>
<feature type="domain" description="Helicase C-terminal" evidence="5">
    <location>
        <begin position="756"/>
        <end position="909"/>
    </location>
</feature>
<evidence type="ECO:0000256" key="1">
    <source>
        <dbReference type="ARBA" id="ARBA00022801"/>
    </source>
</evidence>
<dbReference type="GO" id="GO:0005524">
    <property type="term" value="F:ATP binding"/>
    <property type="evidence" value="ECO:0007669"/>
    <property type="project" value="InterPro"/>
</dbReference>
<evidence type="ECO:0000259" key="5">
    <source>
        <dbReference type="PROSITE" id="PS51194"/>
    </source>
</evidence>
<dbReference type="InterPro" id="IPR049730">
    <property type="entry name" value="SNF2/RAD54-like_C"/>
</dbReference>